<evidence type="ECO:0000256" key="1">
    <source>
        <dbReference type="SAM" id="MobiDB-lite"/>
    </source>
</evidence>
<feature type="region of interest" description="Disordered" evidence="1">
    <location>
        <begin position="1"/>
        <end position="20"/>
    </location>
</feature>
<accession>A0A7D8Z120</accession>
<gene>
    <name evidence="2" type="ORF">LCER1_G004129</name>
</gene>
<feature type="compositionally biased region" description="Polar residues" evidence="1">
    <location>
        <begin position="1"/>
        <end position="16"/>
    </location>
</feature>
<dbReference type="AlphaFoldDB" id="A0A7D8Z120"/>
<protein>
    <submittedName>
        <fullName evidence="2">Uncharacterized protein</fullName>
    </submittedName>
</protein>
<comment type="caution">
    <text evidence="2">The sequence shown here is derived from an EMBL/GenBank/DDBJ whole genome shotgun (WGS) entry which is preliminary data.</text>
</comment>
<evidence type="ECO:0000313" key="2">
    <source>
        <dbReference type="EMBL" id="TVY54394.1"/>
    </source>
</evidence>
<dbReference type="EMBL" id="QGMG01000345">
    <property type="protein sequence ID" value="TVY54394.1"/>
    <property type="molecule type" value="Genomic_DNA"/>
</dbReference>
<proteinExistence type="predicted"/>
<evidence type="ECO:0000313" key="3">
    <source>
        <dbReference type="Proteomes" id="UP000481288"/>
    </source>
</evidence>
<dbReference type="OrthoDB" id="1924260at2759"/>
<dbReference type="Proteomes" id="UP000481288">
    <property type="component" value="Unassembled WGS sequence"/>
</dbReference>
<organism evidence="2 3">
    <name type="scientific">Lachnellula cervina</name>
    <dbReference type="NCBI Taxonomy" id="1316786"/>
    <lineage>
        <taxon>Eukaryota</taxon>
        <taxon>Fungi</taxon>
        <taxon>Dikarya</taxon>
        <taxon>Ascomycota</taxon>
        <taxon>Pezizomycotina</taxon>
        <taxon>Leotiomycetes</taxon>
        <taxon>Helotiales</taxon>
        <taxon>Lachnaceae</taxon>
        <taxon>Lachnellula</taxon>
    </lineage>
</organism>
<sequence length="381" mass="42425">MYTENTPGDSSDSGTDTPPVAEAMASYLPLATHQTWLASNLPQAHAVLFLPPHYRDLDPDTSSILQQAHEILGERPMPRSCLLTIQRDHAPRYNPSPTCLTSGMVADKRICRYNQLAGRHKCIKDALISLVAYTHYQERRSTVSRDICIQYTGDALGELQKEIENCSDGNSDAIVISSIALAGTAAMLVFIDGYTKALSYIRDRNVRTNYPELLGKDFQLRKVFSQANTPAQPLPLNRPAIQQRIHTLMNSVTALGNSIGQSSWRSIGFSDLVQLAWSVDPALSLESESDTFHRLAGLRFWMFWIELGRPNEGDESQALTCYFYALVLSIVPLFPARYYESLTDVCVNRMEAMLQDMSGEVASTYGLLELMSSIQGMLLES</sequence>
<reference evidence="2 3" key="1">
    <citation type="submission" date="2018-05" db="EMBL/GenBank/DDBJ databases">
        <title>Whole genome sequencing for identification of molecular markers to develop diagnostic detection tools for the regulated plant pathogen Lachnellula willkommii.</title>
        <authorList>
            <person name="Giroux E."/>
            <person name="Bilodeau G."/>
        </authorList>
    </citation>
    <scope>NUCLEOTIDE SEQUENCE [LARGE SCALE GENOMIC DNA]</scope>
    <source>
        <strain evidence="2 3">CBS 625.97</strain>
    </source>
</reference>
<name>A0A7D8Z120_9HELO</name>
<keyword evidence="3" id="KW-1185">Reference proteome</keyword>